<gene>
    <name evidence="2" type="ORF">GBAR_LOCUS28018</name>
</gene>
<dbReference type="Proteomes" id="UP001174909">
    <property type="component" value="Unassembled WGS sequence"/>
</dbReference>
<dbReference type="EMBL" id="CASHTH010003904">
    <property type="protein sequence ID" value="CAI8051138.1"/>
    <property type="molecule type" value="Genomic_DNA"/>
</dbReference>
<feature type="region of interest" description="Disordered" evidence="1">
    <location>
        <begin position="15"/>
        <end position="41"/>
    </location>
</feature>
<keyword evidence="3" id="KW-1185">Reference proteome</keyword>
<organism evidence="2 3">
    <name type="scientific">Geodia barretti</name>
    <name type="common">Barrett's horny sponge</name>
    <dbReference type="NCBI Taxonomy" id="519541"/>
    <lineage>
        <taxon>Eukaryota</taxon>
        <taxon>Metazoa</taxon>
        <taxon>Porifera</taxon>
        <taxon>Demospongiae</taxon>
        <taxon>Heteroscleromorpha</taxon>
        <taxon>Tetractinellida</taxon>
        <taxon>Astrophorina</taxon>
        <taxon>Geodiidae</taxon>
        <taxon>Geodia</taxon>
    </lineage>
</organism>
<evidence type="ECO:0000256" key="1">
    <source>
        <dbReference type="SAM" id="MobiDB-lite"/>
    </source>
</evidence>
<evidence type="ECO:0000313" key="2">
    <source>
        <dbReference type="EMBL" id="CAI8051138.1"/>
    </source>
</evidence>
<protein>
    <submittedName>
        <fullName evidence="2">Uncharacterized protein</fullName>
    </submittedName>
</protein>
<evidence type="ECO:0000313" key="3">
    <source>
        <dbReference type="Proteomes" id="UP001174909"/>
    </source>
</evidence>
<reference evidence="2" key="1">
    <citation type="submission" date="2023-03" db="EMBL/GenBank/DDBJ databases">
        <authorList>
            <person name="Steffen K."/>
            <person name="Cardenas P."/>
        </authorList>
    </citation>
    <scope>NUCLEOTIDE SEQUENCE</scope>
</reference>
<dbReference type="AlphaFoldDB" id="A0AA35TNY8"/>
<proteinExistence type="predicted"/>
<name>A0AA35TNY8_GEOBA</name>
<accession>A0AA35TNY8</accession>
<comment type="caution">
    <text evidence="2">The sequence shown here is derived from an EMBL/GenBank/DDBJ whole genome shotgun (WGS) entry which is preliminary data.</text>
</comment>
<sequence length="77" mass="8662">MGRKDRERFLRIKEGNPDYQGFRGAASVAAPPPPPEPVTESVTCSVCNRRRNVNVDILPEDRSTFVCLRCQEEEQAA</sequence>